<reference evidence="2" key="1">
    <citation type="submission" date="2017-01" db="EMBL/GenBank/DDBJ databases">
        <title>Genome Analysis of Deinococcus marmoris KOPRI26562.</title>
        <authorList>
            <person name="Kim J.H."/>
            <person name="Oh H.-M."/>
        </authorList>
    </citation>
    <scope>NUCLEOTIDE SEQUENCE [LARGE SCALE GENOMIC DNA]</scope>
    <source>
        <strain evidence="2">PAMC 26633</strain>
    </source>
</reference>
<proteinExistence type="predicted"/>
<gene>
    <name evidence="1" type="ORF">BSU04_03940</name>
</gene>
<dbReference type="Proteomes" id="UP000214720">
    <property type="component" value="Unassembled WGS sequence"/>
</dbReference>
<dbReference type="AlphaFoldDB" id="A0A226X900"/>
<evidence type="ECO:0000313" key="1">
    <source>
        <dbReference type="EMBL" id="OXC79946.1"/>
    </source>
</evidence>
<comment type="caution">
    <text evidence="1">The sequence shown here is derived from an EMBL/GenBank/DDBJ whole genome shotgun (WGS) entry which is preliminary data.</text>
</comment>
<protein>
    <submittedName>
        <fullName evidence="1">Uncharacterized protein</fullName>
    </submittedName>
</protein>
<evidence type="ECO:0000313" key="2">
    <source>
        <dbReference type="Proteomes" id="UP000214720"/>
    </source>
</evidence>
<dbReference type="EMBL" id="MTHB01000027">
    <property type="protein sequence ID" value="OXC79946.1"/>
    <property type="molecule type" value="Genomic_DNA"/>
</dbReference>
<sequence>MLNHAGTRRCSSSVVAAFTAADVLSDVLSDVENSVKRGTVAYHR</sequence>
<organism evidence="1 2">
    <name type="scientific">Caballeronia sordidicola</name>
    <name type="common">Burkholderia sordidicola</name>
    <dbReference type="NCBI Taxonomy" id="196367"/>
    <lineage>
        <taxon>Bacteria</taxon>
        <taxon>Pseudomonadati</taxon>
        <taxon>Pseudomonadota</taxon>
        <taxon>Betaproteobacteria</taxon>
        <taxon>Burkholderiales</taxon>
        <taxon>Burkholderiaceae</taxon>
        <taxon>Caballeronia</taxon>
    </lineage>
</organism>
<accession>A0A226X900</accession>
<name>A0A226X900_CABSO</name>